<gene>
    <name evidence="1" type="ORF">CALMAC_LOCUS4055</name>
</gene>
<organism evidence="1 2">
    <name type="scientific">Callosobruchus maculatus</name>
    <name type="common">Southern cowpea weevil</name>
    <name type="synonym">Pulse bruchid</name>
    <dbReference type="NCBI Taxonomy" id="64391"/>
    <lineage>
        <taxon>Eukaryota</taxon>
        <taxon>Metazoa</taxon>
        <taxon>Ecdysozoa</taxon>
        <taxon>Arthropoda</taxon>
        <taxon>Hexapoda</taxon>
        <taxon>Insecta</taxon>
        <taxon>Pterygota</taxon>
        <taxon>Neoptera</taxon>
        <taxon>Endopterygota</taxon>
        <taxon>Coleoptera</taxon>
        <taxon>Polyphaga</taxon>
        <taxon>Cucujiformia</taxon>
        <taxon>Chrysomeloidea</taxon>
        <taxon>Chrysomelidae</taxon>
        <taxon>Bruchinae</taxon>
        <taxon>Bruchini</taxon>
        <taxon>Callosobruchus</taxon>
    </lineage>
</organism>
<evidence type="ECO:0000313" key="2">
    <source>
        <dbReference type="Proteomes" id="UP000410492"/>
    </source>
</evidence>
<dbReference type="OrthoDB" id="7457235at2759"/>
<sequence length="36" mass="4393">MVQFAVQDLLEYLDGFLKRYQFSSMTSEHFSYLERL</sequence>
<protein>
    <submittedName>
        <fullName evidence="1">Uncharacterized protein</fullName>
    </submittedName>
</protein>
<dbReference type="AlphaFoldDB" id="A0A653BVC0"/>
<proteinExistence type="predicted"/>
<name>A0A653BVC0_CALMS</name>
<reference evidence="1 2" key="1">
    <citation type="submission" date="2019-01" db="EMBL/GenBank/DDBJ databases">
        <authorList>
            <person name="Sayadi A."/>
        </authorList>
    </citation>
    <scope>NUCLEOTIDE SEQUENCE [LARGE SCALE GENOMIC DNA]</scope>
</reference>
<dbReference type="Proteomes" id="UP000410492">
    <property type="component" value="Unassembled WGS sequence"/>
</dbReference>
<evidence type="ECO:0000313" key="1">
    <source>
        <dbReference type="EMBL" id="VEN39558.1"/>
    </source>
</evidence>
<accession>A0A653BVC0</accession>
<keyword evidence="2" id="KW-1185">Reference proteome</keyword>
<dbReference type="EMBL" id="CAACVG010005721">
    <property type="protein sequence ID" value="VEN39558.1"/>
    <property type="molecule type" value="Genomic_DNA"/>
</dbReference>